<gene>
    <name evidence="5" type="primary">Hhipl2</name>
    <name evidence="5" type="ORF">AWC38_SpisGene2421</name>
</gene>
<evidence type="ECO:0000256" key="3">
    <source>
        <dbReference type="SAM" id="SignalP"/>
    </source>
</evidence>
<reference evidence="6" key="1">
    <citation type="journal article" date="2017" name="bioRxiv">
        <title>Comparative analysis of the genomes of Stylophora pistillata and Acropora digitifera provides evidence for extensive differences between species of corals.</title>
        <authorList>
            <person name="Voolstra C.R."/>
            <person name="Li Y."/>
            <person name="Liew Y.J."/>
            <person name="Baumgarten S."/>
            <person name="Zoccola D."/>
            <person name="Flot J.-F."/>
            <person name="Tambutte S."/>
            <person name="Allemand D."/>
            <person name="Aranda M."/>
        </authorList>
    </citation>
    <scope>NUCLEOTIDE SEQUENCE [LARGE SCALE GENOMIC DNA]</scope>
</reference>
<proteinExistence type="predicted"/>
<feature type="signal peptide" evidence="3">
    <location>
        <begin position="1"/>
        <end position="21"/>
    </location>
</feature>
<protein>
    <submittedName>
        <fullName evidence="5">HHIP-like protein 2</fullName>
    </submittedName>
</protein>
<dbReference type="EMBL" id="LSMT01000019">
    <property type="protein sequence ID" value="PFX32804.1"/>
    <property type="molecule type" value="Genomic_DNA"/>
</dbReference>
<dbReference type="Pfam" id="PF01549">
    <property type="entry name" value="ShK"/>
    <property type="match status" value="1"/>
</dbReference>
<evidence type="ECO:0000313" key="6">
    <source>
        <dbReference type="Proteomes" id="UP000225706"/>
    </source>
</evidence>
<dbReference type="SUPFAM" id="SSF50952">
    <property type="entry name" value="Soluble quinoprotein glucose dehydrogenase"/>
    <property type="match status" value="1"/>
</dbReference>
<keyword evidence="6" id="KW-1185">Reference proteome</keyword>
<evidence type="ECO:0000256" key="2">
    <source>
        <dbReference type="PROSITE-ProRule" id="PRU01005"/>
    </source>
</evidence>
<dbReference type="PANTHER" id="PTHR19328:SF75">
    <property type="entry name" value="ALDOSE SUGAR DEHYDROGENASE YLII"/>
    <property type="match status" value="1"/>
</dbReference>
<dbReference type="InterPro" id="IPR003582">
    <property type="entry name" value="ShKT_dom"/>
</dbReference>
<sequence length="660" mass="74403">MLSKGSLLSGAVLCAISLILSQKKALSHPQCLDFRAPFKVAEQLSFCPQNYSEYGCCTVGRDPGILNDYRRLATRFSLDNKPKCANLVKTVLCLECHQYAAHIFEAEGNEKFDSTTAAPGLCSNICRTFYQECNDVATYLVSTGRWKLRSTPGSSLPLTEKSFCNGLLLSDADYCYPHVQTVDREILSKKYNFQSNRNCLCVEEVARGLRNPLAAVHANDESGRLFIAEQPGLIRIISPEGKLLQQPFLDITDRVLSSGSYGDERGFLSIVFHPAFRHTNRFFVYYSTRMSRKSRNRKNSKAPFRAFDHRTVLSEFRASVYNRNRALRRSEKVIMEIKQPADNHNGGTLFFGSDGLLYLTIGDGGQAGDPFGKIGNGLNRSTLLGSIIRIDVDARRDGFKIPWDNPFIGIRGVRPEIYAYGTRNMWRCSVDRGDRKTAEGKGRIFCGDVGQNKYEEIDIISKGGNYGWRGFEGFECYDKNLCSSSLVNGSIPPIFAYNHSVGKSIVGGYVYRGCKNPDLSGKYIFGDTVTSRFFALTEDKSTGTWKDEELCFGDDKYCTDNLSGEFERFILSFGEDEHGELYFLSTSRPSSKNKEGKVYRIIDPGRRGDPADCSNSRPSASSCKDHRRSKHFCEYYKSRNKCNVYKRYFRKKCKKTCGFC</sequence>
<keyword evidence="3" id="KW-0732">Signal</keyword>
<dbReference type="AlphaFoldDB" id="A0A2B4SQ54"/>
<dbReference type="PANTHER" id="PTHR19328">
    <property type="entry name" value="HEDGEHOG-INTERACTING PROTEIN"/>
    <property type="match status" value="1"/>
</dbReference>
<evidence type="ECO:0000256" key="1">
    <source>
        <dbReference type="ARBA" id="ARBA00022656"/>
    </source>
</evidence>
<dbReference type="InterPro" id="IPR011042">
    <property type="entry name" value="6-blade_b-propeller_TolB-like"/>
</dbReference>
<dbReference type="InterPro" id="IPR012938">
    <property type="entry name" value="Glc/Sorbosone_DH"/>
</dbReference>
<dbReference type="GO" id="GO:0090729">
    <property type="term" value="F:toxin activity"/>
    <property type="evidence" value="ECO:0007669"/>
    <property type="project" value="UniProtKB-KW"/>
</dbReference>
<dbReference type="PROSITE" id="PS51670">
    <property type="entry name" value="SHKT"/>
    <property type="match status" value="1"/>
</dbReference>
<feature type="chain" id="PRO_5013219531" evidence="3">
    <location>
        <begin position="22"/>
        <end position="660"/>
    </location>
</feature>
<dbReference type="STRING" id="50429.A0A2B4SQ54"/>
<evidence type="ECO:0000259" key="4">
    <source>
        <dbReference type="PROSITE" id="PS51670"/>
    </source>
</evidence>
<evidence type="ECO:0000313" key="5">
    <source>
        <dbReference type="EMBL" id="PFX32804.1"/>
    </source>
</evidence>
<dbReference type="Proteomes" id="UP000225706">
    <property type="component" value="Unassembled WGS sequence"/>
</dbReference>
<dbReference type="Gene3D" id="2.120.10.30">
    <property type="entry name" value="TolB, C-terminal domain"/>
    <property type="match status" value="1"/>
</dbReference>
<comment type="caution">
    <text evidence="2">Lacks conserved residue(s) required for the propagation of feature annotation.</text>
</comment>
<dbReference type="InterPro" id="IPR011041">
    <property type="entry name" value="Quinoprot_gluc/sorb_DH_b-prop"/>
</dbReference>
<dbReference type="OrthoDB" id="10266706at2759"/>
<comment type="caution">
    <text evidence="5">The sequence shown here is derived from an EMBL/GenBank/DDBJ whole genome shotgun (WGS) entry which is preliminary data.</text>
</comment>
<organism evidence="5 6">
    <name type="scientific">Stylophora pistillata</name>
    <name type="common">Smooth cauliflower coral</name>
    <dbReference type="NCBI Taxonomy" id="50429"/>
    <lineage>
        <taxon>Eukaryota</taxon>
        <taxon>Metazoa</taxon>
        <taxon>Cnidaria</taxon>
        <taxon>Anthozoa</taxon>
        <taxon>Hexacorallia</taxon>
        <taxon>Scleractinia</taxon>
        <taxon>Astrocoeniina</taxon>
        <taxon>Pocilloporidae</taxon>
        <taxon>Stylophora</taxon>
    </lineage>
</organism>
<feature type="domain" description="ShKT" evidence="4">
    <location>
        <begin position="623"/>
        <end position="660"/>
    </location>
</feature>
<name>A0A2B4SQ54_STYPI</name>
<keyword evidence="1" id="KW-0800">Toxin</keyword>
<dbReference type="Pfam" id="PF07995">
    <property type="entry name" value="GSDH"/>
    <property type="match status" value="1"/>
</dbReference>
<accession>A0A2B4SQ54</accession>